<dbReference type="FunFam" id="3.40.50.1450:FF:000002">
    <property type="entry name" value="Hydrogenase 1 maturation protease"/>
    <property type="match status" value="1"/>
</dbReference>
<dbReference type="PRINTS" id="PR00446">
    <property type="entry name" value="HYDRGNUPTAKE"/>
</dbReference>
<protein>
    <recommendedName>
        <fullName evidence="8">Hydrogenase expression/formation protein HupD</fullName>
    </recommendedName>
</protein>
<dbReference type="InterPro" id="IPR000671">
    <property type="entry name" value="Peptidase_A31"/>
</dbReference>
<dbReference type="SUPFAM" id="SSF53163">
    <property type="entry name" value="HybD-like"/>
    <property type="match status" value="1"/>
</dbReference>
<name>A0A178MGV7_9PROT</name>
<evidence type="ECO:0000256" key="7">
    <source>
        <dbReference type="ARBA" id="ARBA00058324"/>
    </source>
</evidence>
<dbReference type="CDD" id="cd06062">
    <property type="entry name" value="H2MP_MemB-H2up"/>
    <property type="match status" value="1"/>
</dbReference>
<dbReference type="Proteomes" id="UP000078543">
    <property type="component" value="Unassembled WGS sequence"/>
</dbReference>
<comment type="similarity">
    <text evidence="1">Belongs to the peptidase A31 family.</text>
</comment>
<dbReference type="Pfam" id="PF01750">
    <property type="entry name" value="HycI"/>
    <property type="match status" value="1"/>
</dbReference>
<dbReference type="InterPro" id="IPR023430">
    <property type="entry name" value="Pept_HybD-like_dom_sf"/>
</dbReference>
<comment type="function">
    <text evidence="7">Not known. Could be involved in the processing of hydrogenase.</text>
</comment>
<gene>
    <name evidence="9" type="primary">hybD</name>
    <name evidence="9" type="ORF">A6A05_03605</name>
</gene>
<evidence type="ECO:0000313" key="9">
    <source>
        <dbReference type="EMBL" id="OAN47921.1"/>
    </source>
</evidence>
<keyword evidence="5" id="KW-0064">Aspartyl protease</keyword>
<evidence type="ECO:0000256" key="2">
    <source>
        <dbReference type="ARBA" id="ARBA00022596"/>
    </source>
</evidence>
<accession>A0A178MGV7</accession>
<dbReference type="PANTHER" id="PTHR30302">
    <property type="entry name" value="HYDROGENASE 1 MATURATION PROTEASE"/>
    <property type="match status" value="1"/>
</dbReference>
<evidence type="ECO:0000256" key="8">
    <source>
        <dbReference type="ARBA" id="ARBA00067626"/>
    </source>
</evidence>
<dbReference type="AlphaFoldDB" id="A0A178MGV7"/>
<dbReference type="PANTHER" id="PTHR30302:SF1">
    <property type="entry name" value="HYDROGENASE 2 MATURATION PROTEASE"/>
    <property type="match status" value="1"/>
</dbReference>
<dbReference type="GO" id="GO:0008047">
    <property type="term" value="F:enzyme activator activity"/>
    <property type="evidence" value="ECO:0007669"/>
    <property type="project" value="InterPro"/>
</dbReference>
<comment type="caution">
    <text evidence="9">The sequence shown here is derived from an EMBL/GenBank/DDBJ whole genome shotgun (WGS) entry which is preliminary data.</text>
</comment>
<organism evidence="9 10">
    <name type="scientific">Magnetospirillum moscoviense</name>
    <dbReference type="NCBI Taxonomy" id="1437059"/>
    <lineage>
        <taxon>Bacteria</taxon>
        <taxon>Pseudomonadati</taxon>
        <taxon>Pseudomonadota</taxon>
        <taxon>Alphaproteobacteria</taxon>
        <taxon>Rhodospirillales</taxon>
        <taxon>Rhodospirillaceae</taxon>
        <taxon>Magnetospirillum</taxon>
    </lineage>
</organism>
<keyword evidence="2" id="KW-0533">Nickel</keyword>
<evidence type="ECO:0000256" key="5">
    <source>
        <dbReference type="ARBA" id="ARBA00022750"/>
    </source>
</evidence>
<evidence type="ECO:0000256" key="3">
    <source>
        <dbReference type="ARBA" id="ARBA00022670"/>
    </source>
</evidence>
<dbReference type="RefSeq" id="WP_068503179.1">
    <property type="nucleotide sequence ID" value="NZ_LWQU01000163.1"/>
</dbReference>
<dbReference type="NCBIfam" id="TIGR00072">
    <property type="entry name" value="hydrog_prot"/>
    <property type="match status" value="1"/>
</dbReference>
<keyword evidence="4" id="KW-0479">Metal-binding</keyword>
<dbReference type="STRING" id="1437059.A6A05_03605"/>
<evidence type="ECO:0000313" key="10">
    <source>
        <dbReference type="Proteomes" id="UP000078543"/>
    </source>
</evidence>
<keyword evidence="3" id="KW-0645">Protease</keyword>
<dbReference type="EMBL" id="LWQU01000163">
    <property type="protein sequence ID" value="OAN47921.1"/>
    <property type="molecule type" value="Genomic_DNA"/>
</dbReference>
<keyword evidence="6" id="KW-0378">Hydrolase</keyword>
<sequence length="162" mass="17198">MRVVVLGVGNILMSDEGVGVYAVTELDKLYALPDWVEVIDGGTSGMDCLDRIADADLLLIADSMRSPGKQPGDITRIADEEINAWFKTRISPHQVGLSDVLAACVFQGIAPKKVVLVGVQPASFDTAMELTPQVAAVLPQVIERLVAELVDFGVTVHAKAAA</sequence>
<dbReference type="GO" id="GO:0046872">
    <property type="term" value="F:metal ion binding"/>
    <property type="evidence" value="ECO:0007669"/>
    <property type="project" value="UniProtKB-KW"/>
</dbReference>
<reference evidence="9 10" key="1">
    <citation type="submission" date="2016-04" db="EMBL/GenBank/DDBJ databases">
        <title>Draft genome sequence of freshwater magnetotactic bacteria Magnetospirillum marisnigri SP-1 and Magnetospirillum moscoviense BB-1.</title>
        <authorList>
            <person name="Koziaeva V."/>
            <person name="Dziuba M.V."/>
            <person name="Ivanov T.M."/>
            <person name="Kuznetsov B."/>
            <person name="Grouzdev D.S."/>
        </authorList>
    </citation>
    <scope>NUCLEOTIDE SEQUENCE [LARGE SCALE GENOMIC DNA]</scope>
    <source>
        <strain evidence="9 10">BB-1</strain>
    </source>
</reference>
<keyword evidence="10" id="KW-1185">Reference proteome</keyword>
<dbReference type="GO" id="GO:0004190">
    <property type="term" value="F:aspartic-type endopeptidase activity"/>
    <property type="evidence" value="ECO:0007669"/>
    <property type="project" value="UniProtKB-KW"/>
</dbReference>
<evidence type="ECO:0000256" key="4">
    <source>
        <dbReference type="ARBA" id="ARBA00022723"/>
    </source>
</evidence>
<evidence type="ECO:0000256" key="1">
    <source>
        <dbReference type="ARBA" id="ARBA00006814"/>
    </source>
</evidence>
<dbReference type="OrthoDB" id="9792731at2"/>
<dbReference type="Gene3D" id="3.40.50.1450">
    <property type="entry name" value="HybD-like"/>
    <property type="match status" value="1"/>
</dbReference>
<evidence type="ECO:0000256" key="6">
    <source>
        <dbReference type="ARBA" id="ARBA00022801"/>
    </source>
</evidence>
<dbReference type="GO" id="GO:0016485">
    <property type="term" value="P:protein processing"/>
    <property type="evidence" value="ECO:0007669"/>
    <property type="project" value="TreeGrafter"/>
</dbReference>
<proteinExistence type="inferred from homology"/>